<dbReference type="EMBL" id="QNGE01005660">
    <property type="protein sequence ID" value="KAA3671887.1"/>
    <property type="molecule type" value="Genomic_DNA"/>
</dbReference>
<evidence type="ECO:0000256" key="1">
    <source>
        <dbReference type="SAM" id="MobiDB-lite"/>
    </source>
</evidence>
<proteinExistence type="predicted"/>
<accession>A0A5J4N8U6</accession>
<keyword evidence="3" id="KW-1185">Reference proteome</keyword>
<comment type="caution">
    <text evidence="2">The sequence shown here is derived from an EMBL/GenBank/DDBJ whole genome shotgun (WGS) entry which is preliminary data.</text>
</comment>
<sequence>MSVLTENLEHINHSKPLEGPNMDPFDRMINVPQMIDCLIQIFNRSNAVYEEDNRSDREDGRDDCHMIDSSRKVQKCSTLPPGTKPLNLCGVKVGLLLVSKVRVIALRKRGC</sequence>
<gene>
    <name evidence="2" type="ORF">DEA37_0014296</name>
</gene>
<name>A0A5J4N8U6_9TREM</name>
<feature type="compositionally biased region" description="Basic and acidic residues" evidence="1">
    <location>
        <begin position="7"/>
        <end position="16"/>
    </location>
</feature>
<organism evidence="2 3">
    <name type="scientific">Paragonimus westermani</name>
    <dbReference type="NCBI Taxonomy" id="34504"/>
    <lineage>
        <taxon>Eukaryota</taxon>
        <taxon>Metazoa</taxon>
        <taxon>Spiralia</taxon>
        <taxon>Lophotrochozoa</taxon>
        <taxon>Platyhelminthes</taxon>
        <taxon>Trematoda</taxon>
        <taxon>Digenea</taxon>
        <taxon>Plagiorchiida</taxon>
        <taxon>Troglotremata</taxon>
        <taxon>Troglotrematidae</taxon>
        <taxon>Paragonimus</taxon>
    </lineage>
</organism>
<feature type="region of interest" description="Disordered" evidence="1">
    <location>
        <begin position="1"/>
        <end position="21"/>
    </location>
</feature>
<protein>
    <submittedName>
        <fullName evidence="2">Uncharacterized protein</fullName>
    </submittedName>
</protein>
<evidence type="ECO:0000313" key="2">
    <source>
        <dbReference type="EMBL" id="KAA3671887.1"/>
    </source>
</evidence>
<evidence type="ECO:0000313" key="3">
    <source>
        <dbReference type="Proteomes" id="UP000324629"/>
    </source>
</evidence>
<dbReference type="Proteomes" id="UP000324629">
    <property type="component" value="Unassembled WGS sequence"/>
</dbReference>
<dbReference type="AlphaFoldDB" id="A0A5J4N8U6"/>
<reference evidence="2 3" key="1">
    <citation type="journal article" date="2019" name="Gigascience">
        <title>Whole-genome sequence of the oriental lung fluke Paragonimus westermani.</title>
        <authorList>
            <person name="Oey H."/>
            <person name="Zakrzewski M."/>
            <person name="Narain K."/>
            <person name="Devi K.R."/>
            <person name="Agatsuma T."/>
            <person name="Nawaratna S."/>
            <person name="Gobert G.N."/>
            <person name="Jones M.K."/>
            <person name="Ragan M.A."/>
            <person name="McManus D.P."/>
            <person name="Krause L."/>
        </authorList>
    </citation>
    <scope>NUCLEOTIDE SEQUENCE [LARGE SCALE GENOMIC DNA]</scope>
    <source>
        <strain evidence="2 3">IND2009</strain>
    </source>
</reference>